<comment type="caution">
    <text evidence="2">The sequence shown here is derived from an EMBL/GenBank/DDBJ whole genome shotgun (WGS) entry which is preliminary data.</text>
</comment>
<dbReference type="PANTHER" id="PTHR40635:SF1">
    <property type="match status" value="1"/>
</dbReference>
<dbReference type="EMBL" id="QKYT01000410">
    <property type="protein sequence ID" value="RIA85695.1"/>
    <property type="molecule type" value="Genomic_DNA"/>
</dbReference>
<protein>
    <submittedName>
        <fullName evidence="2">Uncharacterized protein</fullName>
    </submittedName>
</protein>
<feature type="region of interest" description="Disordered" evidence="1">
    <location>
        <begin position="107"/>
        <end position="146"/>
    </location>
</feature>
<feature type="compositionally biased region" description="Low complexity" evidence="1">
    <location>
        <begin position="130"/>
        <end position="142"/>
    </location>
</feature>
<keyword evidence="3" id="KW-1185">Reference proteome</keyword>
<feature type="compositionally biased region" description="Polar residues" evidence="1">
    <location>
        <begin position="107"/>
        <end position="118"/>
    </location>
</feature>
<dbReference type="PANTHER" id="PTHR40635">
    <property type="match status" value="1"/>
</dbReference>
<accession>A0A397SNR7</accession>
<organism evidence="2 3">
    <name type="scientific">Glomus cerebriforme</name>
    <dbReference type="NCBI Taxonomy" id="658196"/>
    <lineage>
        <taxon>Eukaryota</taxon>
        <taxon>Fungi</taxon>
        <taxon>Fungi incertae sedis</taxon>
        <taxon>Mucoromycota</taxon>
        <taxon>Glomeromycotina</taxon>
        <taxon>Glomeromycetes</taxon>
        <taxon>Glomerales</taxon>
        <taxon>Glomeraceae</taxon>
        <taxon>Glomus</taxon>
    </lineage>
</organism>
<name>A0A397SNR7_9GLOM</name>
<sequence length="203" mass="23320">MSYSDNNIYSTHNIRYLRISEKQVLPLIIYLRQENLSWFDDIIFQEILSALQRIIPKKFSGKKINGSNKSLSDIYRGSNFQFAYYFKPTDVKHSVLIKDIPSILPPSNKTNVSSSQSQAKHEEHEEHENINNSSKGNHSSSKNIDDGVQPKLNITYQGFNIFRKSLVIIVEPLDKVIEFGNNVQVATAMTIDDYFGKDDEENE</sequence>
<evidence type="ECO:0000313" key="2">
    <source>
        <dbReference type="EMBL" id="RIA85695.1"/>
    </source>
</evidence>
<gene>
    <name evidence="2" type="ORF">C1645_363749</name>
</gene>
<dbReference type="AlphaFoldDB" id="A0A397SNR7"/>
<feature type="compositionally biased region" description="Basic and acidic residues" evidence="1">
    <location>
        <begin position="119"/>
        <end position="129"/>
    </location>
</feature>
<reference evidence="2 3" key="1">
    <citation type="submission" date="2018-06" db="EMBL/GenBank/DDBJ databases">
        <title>Comparative genomics reveals the genomic features of Rhizophagus irregularis, R. cerebriforme, R. diaphanum and Gigaspora rosea, and their symbiotic lifestyle signature.</title>
        <authorList>
            <person name="Morin E."/>
            <person name="San Clemente H."/>
            <person name="Chen E.C.H."/>
            <person name="De La Providencia I."/>
            <person name="Hainaut M."/>
            <person name="Kuo A."/>
            <person name="Kohler A."/>
            <person name="Murat C."/>
            <person name="Tang N."/>
            <person name="Roy S."/>
            <person name="Loubradou J."/>
            <person name="Henrissat B."/>
            <person name="Grigoriev I.V."/>
            <person name="Corradi N."/>
            <person name="Roux C."/>
            <person name="Martin F.M."/>
        </authorList>
    </citation>
    <scope>NUCLEOTIDE SEQUENCE [LARGE SCALE GENOMIC DNA]</scope>
    <source>
        <strain evidence="2 3">DAOM 227022</strain>
    </source>
</reference>
<dbReference type="OrthoDB" id="2391256at2759"/>
<dbReference type="Proteomes" id="UP000265703">
    <property type="component" value="Unassembled WGS sequence"/>
</dbReference>
<evidence type="ECO:0000313" key="3">
    <source>
        <dbReference type="Proteomes" id="UP000265703"/>
    </source>
</evidence>
<proteinExistence type="predicted"/>
<evidence type="ECO:0000256" key="1">
    <source>
        <dbReference type="SAM" id="MobiDB-lite"/>
    </source>
</evidence>